<keyword evidence="5" id="KW-1185">Reference proteome</keyword>
<evidence type="ECO:0000256" key="3">
    <source>
        <dbReference type="SAM" id="SignalP"/>
    </source>
</evidence>
<evidence type="ECO:0008006" key="6">
    <source>
        <dbReference type="Google" id="ProtNLM"/>
    </source>
</evidence>
<dbReference type="AlphaFoldDB" id="A0A852SNH4"/>
<feature type="compositionally biased region" description="Low complexity" evidence="1">
    <location>
        <begin position="640"/>
        <end position="652"/>
    </location>
</feature>
<keyword evidence="2" id="KW-1133">Transmembrane helix</keyword>
<comment type="caution">
    <text evidence="4">The sequence shown here is derived from an EMBL/GenBank/DDBJ whole genome shotgun (WGS) entry which is preliminary data.</text>
</comment>
<keyword evidence="3" id="KW-0732">Signal</keyword>
<accession>A0A852SNH4</accession>
<feature type="compositionally biased region" description="Pro residues" evidence="1">
    <location>
        <begin position="620"/>
        <end position="639"/>
    </location>
</feature>
<feature type="transmembrane region" description="Helical" evidence="2">
    <location>
        <begin position="656"/>
        <end position="678"/>
    </location>
</feature>
<keyword evidence="2" id="KW-0812">Transmembrane</keyword>
<proteinExistence type="predicted"/>
<dbReference type="Proteomes" id="UP000549913">
    <property type="component" value="Unassembled WGS sequence"/>
</dbReference>
<feature type="signal peptide" evidence="3">
    <location>
        <begin position="1"/>
        <end position="30"/>
    </location>
</feature>
<evidence type="ECO:0000256" key="1">
    <source>
        <dbReference type="SAM" id="MobiDB-lite"/>
    </source>
</evidence>
<protein>
    <recommendedName>
        <fullName evidence="6">Gram-positive cocci surface proteins LPxTG domain-containing protein</fullName>
    </recommendedName>
</protein>
<feature type="chain" id="PRO_5032347528" description="Gram-positive cocci surface proteins LPxTG domain-containing protein" evidence="3">
    <location>
        <begin position="31"/>
        <end position="687"/>
    </location>
</feature>
<evidence type="ECO:0000313" key="5">
    <source>
        <dbReference type="Proteomes" id="UP000549913"/>
    </source>
</evidence>
<feature type="compositionally biased region" description="Low complexity" evidence="1">
    <location>
        <begin position="428"/>
        <end position="450"/>
    </location>
</feature>
<feature type="region of interest" description="Disordered" evidence="1">
    <location>
        <begin position="618"/>
        <end position="652"/>
    </location>
</feature>
<gene>
    <name evidence="4" type="ORF">BJ984_001504</name>
</gene>
<dbReference type="RefSeq" id="WP_179547485.1">
    <property type="nucleotide sequence ID" value="NZ_BSEW01000001.1"/>
</dbReference>
<sequence length="687" mass="69596">MNPRLRLLSFLLAAAVLALGGLLAAGPALAARAVAHGQGVMWAGDHASWIGSYRLDDGNTGYCLDVEKPQPAGTEVTYVDGSTTGEYSAADSARLAYISRNFGSPADPLSAASAQLATWTVAGLAGHDQAYFARRANDSAADVVIAANHILSRADEPGGASTGVSATVSLDLDGPGGSVRSELVVDYLAGRATVPAGSFPGRFTLTGATFDDGSRTRTVPNGTSAAILPAQQGTTETVSVTVEYRALPFGPGFRLGRNTGPNQSLLVDHPYPRDARATDRATAPSELPFAPRVQTRTSAAVVQPGDALTDALHLSVHPSSPAGPGWGVYTTPDGTLAPIPVVITSILHGPFPAAPVQAEAPPAGGPVVCTVETLAAAGPRRYDSPPCTVPSPGFYVWTDSIDPARTPPSQGGTRLRPWASPFGAATETTLAPAAPTLTTTATPLPDSTSTTPPPHPGPHDLDAPQALATTASSAAAGDDGTVPVLSLLAPACVADTLHLEGLPAGIDPIEVRSTLLGPLPALPELESTPDDWRDFPVAGRTTTSVSADGDHPSACLPVTRPGHYYFVTESDGSTPAALPDVTAEPTGESVDGESVEASLVPAFADHRVHASEAISLTAPPMAPPATTPPPAVPTSPAPPDATGRLPLTGAPAGPTAMATATAVGALILGLALAGLAGATMPTRRRRG</sequence>
<reference evidence="4 5" key="1">
    <citation type="submission" date="2020-07" db="EMBL/GenBank/DDBJ databases">
        <title>Sequencing the genomes of 1000 actinobacteria strains.</title>
        <authorList>
            <person name="Klenk H.-P."/>
        </authorList>
    </citation>
    <scope>NUCLEOTIDE SEQUENCE [LARGE SCALE GENOMIC DNA]</scope>
    <source>
        <strain evidence="4 5">DSM 26474</strain>
    </source>
</reference>
<keyword evidence="2" id="KW-0472">Membrane</keyword>
<name>A0A852SNH4_9MICO</name>
<feature type="region of interest" description="Disordered" evidence="1">
    <location>
        <begin position="570"/>
        <end position="590"/>
    </location>
</feature>
<feature type="region of interest" description="Disordered" evidence="1">
    <location>
        <begin position="428"/>
        <end position="464"/>
    </location>
</feature>
<evidence type="ECO:0000313" key="4">
    <source>
        <dbReference type="EMBL" id="NYD70346.1"/>
    </source>
</evidence>
<organism evidence="4 5">
    <name type="scientific">Herbiconiux flava</name>
    <dbReference type="NCBI Taxonomy" id="881268"/>
    <lineage>
        <taxon>Bacteria</taxon>
        <taxon>Bacillati</taxon>
        <taxon>Actinomycetota</taxon>
        <taxon>Actinomycetes</taxon>
        <taxon>Micrococcales</taxon>
        <taxon>Microbacteriaceae</taxon>
        <taxon>Herbiconiux</taxon>
    </lineage>
</organism>
<dbReference type="EMBL" id="JACCBM010000001">
    <property type="protein sequence ID" value="NYD70346.1"/>
    <property type="molecule type" value="Genomic_DNA"/>
</dbReference>
<evidence type="ECO:0000256" key="2">
    <source>
        <dbReference type="SAM" id="Phobius"/>
    </source>
</evidence>